<dbReference type="AlphaFoldDB" id="A0A0K2SL47"/>
<dbReference type="InterPro" id="IPR043129">
    <property type="entry name" value="ATPase_NBD"/>
</dbReference>
<sequence>MTEIGFPWRFEGSELQLLRLLHRKDGWTRSALARRSGLSSATISVTVQRLMEHGLLRESGAWTEGVGRPAAVLELSSEAWSVLTYELAPQSIRVGLLTATGQVLETRHHPFNAESSRLNAGDLVGAMARMGRQLVDDWSDGHTSQVGGGTRRAGAVIGAAVSVSGVVHSGTLVHSAGLRLRDVPIAEPLSQELQLPVWVMNDMDARALAEFRYGAGSQRDHMLMVAIEPAGIGAGLIKKGEPLQGSQGSALELGHMTVERHGLACPCGKRGCLEVYSSEAAIVSRAGVLQQRRAGRDAGPAATACETAQVESLWRLATSDSNIRRVFEDALDYFGIAVSNLVTLLDPDLVVVGGHLMRLLHPWGMEKLVSDVRSNVFQPGEKEVRFVPAALGPDAGLAGASFFAVQRLLGHV</sequence>
<dbReference type="PANTHER" id="PTHR18964">
    <property type="entry name" value="ROK (REPRESSOR, ORF, KINASE) FAMILY"/>
    <property type="match status" value="1"/>
</dbReference>
<dbReference type="InterPro" id="IPR000835">
    <property type="entry name" value="HTH_MarR-typ"/>
</dbReference>
<dbReference type="OrthoDB" id="9796533at2"/>
<dbReference type="EMBL" id="AP014924">
    <property type="protein sequence ID" value="BAS27838.1"/>
    <property type="molecule type" value="Genomic_DNA"/>
</dbReference>
<dbReference type="KEGG" id="lpil:LIP_1997"/>
<evidence type="ECO:0000259" key="4">
    <source>
        <dbReference type="Pfam" id="PF12802"/>
    </source>
</evidence>
<evidence type="ECO:0000313" key="6">
    <source>
        <dbReference type="Proteomes" id="UP000065807"/>
    </source>
</evidence>
<organism evidence="5 6">
    <name type="scientific">Limnochorda pilosa</name>
    <dbReference type="NCBI Taxonomy" id="1555112"/>
    <lineage>
        <taxon>Bacteria</taxon>
        <taxon>Bacillati</taxon>
        <taxon>Bacillota</taxon>
        <taxon>Limnochordia</taxon>
        <taxon>Limnochordales</taxon>
        <taxon>Limnochordaceae</taxon>
        <taxon>Limnochorda</taxon>
    </lineage>
</organism>
<dbReference type="InterPro" id="IPR036390">
    <property type="entry name" value="WH_DNA-bd_sf"/>
</dbReference>
<dbReference type="InterPro" id="IPR036388">
    <property type="entry name" value="WH-like_DNA-bd_sf"/>
</dbReference>
<proteinExistence type="inferred from homology"/>
<evidence type="ECO:0000313" key="5">
    <source>
        <dbReference type="EMBL" id="BAS27838.1"/>
    </source>
</evidence>
<dbReference type="PANTHER" id="PTHR18964:SF149">
    <property type="entry name" value="BIFUNCTIONAL UDP-N-ACETYLGLUCOSAMINE 2-EPIMERASE_N-ACETYLMANNOSAMINE KINASE"/>
    <property type="match status" value="1"/>
</dbReference>
<keyword evidence="6" id="KW-1185">Reference proteome</keyword>
<dbReference type="Gene3D" id="1.10.10.10">
    <property type="entry name" value="Winged helix-like DNA-binding domain superfamily/Winged helix DNA-binding domain"/>
    <property type="match status" value="1"/>
</dbReference>
<protein>
    <recommendedName>
        <fullName evidence="4">HTH marR-type domain-containing protein</fullName>
    </recommendedName>
</protein>
<keyword evidence="3" id="KW-0859">Xylose metabolism</keyword>
<dbReference type="Proteomes" id="UP000065807">
    <property type="component" value="Chromosome"/>
</dbReference>
<dbReference type="SUPFAM" id="SSF53067">
    <property type="entry name" value="Actin-like ATPase domain"/>
    <property type="match status" value="1"/>
</dbReference>
<evidence type="ECO:0000256" key="2">
    <source>
        <dbReference type="ARBA" id="ARBA00006479"/>
    </source>
</evidence>
<accession>A0A0K2SL47</accession>
<dbReference type="Pfam" id="PF00480">
    <property type="entry name" value="ROK"/>
    <property type="match status" value="1"/>
</dbReference>
<dbReference type="SUPFAM" id="SSF46785">
    <property type="entry name" value="Winged helix' DNA-binding domain"/>
    <property type="match status" value="1"/>
</dbReference>
<keyword evidence="3" id="KW-0119">Carbohydrate metabolism</keyword>
<gene>
    <name evidence="5" type="ORF">LIP_1997</name>
</gene>
<dbReference type="Pfam" id="PF12802">
    <property type="entry name" value="MarR_2"/>
    <property type="match status" value="1"/>
</dbReference>
<comment type="function">
    <text evidence="1">Transcriptional repressor of xylose-utilizing enzymes.</text>
</comment>
<feature type="domain" description="HTH marR-type" evidence="4">
    <location>
        <begin position="12"/>
        <end position="57"/>
    </location>
</feature>
<name>A0A0K2SL47_LIMPI</name>
<dbReference type="GO" id="GO:0042732">
    <property type="term" value="P:D-xylose metabolic process"/>
    <property type="evidence" value="ECO:0007669"/>
    <property type="project" value="UniProtKB-KW"/>
</dbReference>
<dbReference type="InterPro" id="IPR000600">
    <property type="entry name" value="ROK"/>
</dbReference>
<comment type="similarity">
    <text evidence="2">Belongs to the ROK (NagC/XylR) family.</text>
</comment>
<evidence type="ECO:0000256" key="1">
    <source>
        <dbReference type="ARBA" id="ARBA00002486"/>
    </source>
</evidence>
<evidence type="ECO:0000256" key="3">
    <source>
        <dbReference type="ARBA" id="ARBA00022629"/>
    </source>
</evidence>
<dbReference type="GO" id="GO:0003700">
    <property type="term" value="F:DNA-binding transcription factor activity"/>
    <property type="evidence" value="ECO:0007669"/>
    <property type="project" value="InterPro"/>
</dbReference>
<dbReference type="RefSeq" id="WP_158509612.1">
    <property type="nucleotide sequence ID" value="NZ_AP014924.1"/>
</dbReference>
<reference evidence="6" key="2">
    <citation type="journal article" date="2016" name="Int. J. Syst. Evol. Microbiol.">
        <title>Complete genome sequence and cell structure of Limnochorda pilosa, a Gram-negative spore-former within the phylum Firmicutes.</title>
        <authorList>
            <person name="Watanabe M."/>
            <person name="Kojima H."/>
            <person name="Fukui M."/>
        </authorList>
    </citation>
    <scope>NUCLEOTIDE SEQUENCE [LARGE SCALE GENOMIC DNA]</scope>
    <source>
        <strain evidence="6">HC45</strain>
    </source>
</reference>
<reference evidence="6" key="1">
    <citation type="submission" date="2015-07" db="EMBL/GenBank/DDBJ databases">
        <title>Complete genome sequence and phylogenetic analysis of Limnochorda pilosa.</title>
        <authorList>
            <person name="Watanabe M."/>
            <person name="Kojima H."/>
            <person name="Fukui M."/>
        </authorList>
    </citation>
    <scope>NUCLEOTIDE SEQUENCE [LARGE SCALE GENOMIC DNA]</scope>
    <source>
        <strain evidence="6">HC45</strain>
    </source>
</reference>
<dbReference type="Gene3D" id="3.30.420.40">
    <property type="match status" value="2"/>
</dbReference>